<feature type="region of interest" description="Disordered" evidence="6">
    <location>
        <begin position="36"/>
        <end position="59"/>
    </location>
</feature>
<feature type="site" description="Electron transfer via tryptophanyl radical" evidence="5">
    <location>
        <position position="432"/>
    </location>
</feature>
<evidence type="ECO:0000313" key="10">
    <source>
        <dbReference type="RefSeq" id="XP_050553744.1"/>
    </source>
</evidence>
<feature type="site" description="Electron transfer via tryptophanyl radical" evidence="5">
    <location>
        <position position="378"/>
    </location>
</feature>
<dbReference type="InterPro" id="IPR014729">
    <property type="entry name" value="Rossmann-like_a/b/a_fold"/>
</dbReference>
<feature type="domain" description="Photolyase/cryptochrome alpha/beta" evidence="7">
    <location>
        <begin position="62"/>
        <end position="191"/>
    </location>
</feature>
<dbReference type="FunFam" id="1.10.579.10:FF:000001">
    <property type="entry name" value="Cryptochrome 1"/>
    <property type="match status" value="1"/>
</dbReference>
<feature type="site" description="Electron transfer via tryptophanyl radical" evidence="5">
    <location>
        <position position="455"/>
    </location>
</feature>
<name>A0A9R0EWK3_SPOFR</name>
<dbReference type="OrthoDB" id="435881at2759"/>
<proteinExistence type="inferred from homology"/>
<sequence length="816" mass="92875">MEIYKDIKSNLFYTRCDVGNYVKMSAAAETLPAPTVRPHAPAATAPAPPPPPPPAARRSNGKHIVHWFRKGLRLHDNPALKEGLLDAATFRCVFIIDPWFASSSNVGINKWRFLLQCLEDLDSSLRKLNSRLFVVRGQPADALPKLFREWGTTALTFEEDPEPYGRVRDHNIMSKCREVGITVTSRVSHTLYKLDQIIERNGGKAPLTYHQFQALIASMPPPPPAEAPISAQTLNGATTPVTDDHDDRFGVPTLEELGFETEGLKPPVWIGGESEALARLERHLERKAWVASFGRPKMTPQSLLASQTGLSPYLRFGCLSTRLFYYQLTELYKRVKRVRPPLSLHGQILWREFFYCAATRNPNFDRMEGNPICVQIPWEKNQEALAKWASGQTGFPWIDAIMIQLREEGWIHHLARHAVACFLTRGDLWISWEEGMKVFDELLLDADWSVNAGMWMWLSCSSFFQQFFHCYCPVRFGRKTDPNGDFIRRYIPALKNMPTRYIHEPWVAPESVQQSARCIIGRDYPLPMVDHSKASQVNIERIKQVYAQLAKYKPQGTLNPNAVQRPNVMQSSPSPNSIITSINQSNYLCSQAPEPPTTTPQIIPYKDNDVVFQKPMNHRSMKPSFKQVVIVQKKQNTNVIQTVSNCTSQSKENYIVNGQLDGSYKTPINDNIQSTKQENYDFKNLVINNYVQGYSNSQEIFQNEQSNKNELFAQQTLKINSFNYEKQKYYLSSYTDNGVRLSGVHNEAPPPYEGELNDTNMSFNQEDKNEATKDKAIENTCLHPMSINDEGSISNENCQNNQSNECGFNSSNENQE</sequence>
<organism evidence="8 10">
    <name type="scientific">Spodoptera frugiperda</name>
    <name type="common">Fall armyworm</name>
    <dbReference type="NCBI Taxonomy" id="7108"/>
    <lineage>
        <taxon>Eukaryota</taxon>
        <taxon>Metazoa</taxon>
        <taxon>Ecdysozoa</taxon>
        <taxon>Arthropoda</taxon>
        <taxon>Hexapoda</taxon>
        <taxon>Insecta</taxon>
        <taxon>Pterygota</taxon>
        <taxon>Neoptera</taxon>
        <taxon>Endopterygota</taxon>
        <taxon>Lepidoptera</taxon>
        <taxon>Glossata</taxon>
        <taxon>Ditrysia</taxon>
        <taxon>Noctuoidea</taxon>
        <taxon>Noctuidae</taxon>
        <taxon>Amphipyrinae</taxon>
        <taxon>Spodoptera</taxon>
    </lineage>
</organism>
<keyword evidence="8" id="KW-1185">Reference proteome</keyword>
<dbReference type="RefSeq" id="XP_035429636.1">
    <property type="nucleotide sequence ID" value="XM_035573743.2"/>
</dbReference>
<dbReference type="Pfam" id="PF00875">
    <property type="entry name" value="DNA_photolyase"/>
    <property type="match status" value="1"/>
</dbReference>
<dbReference type="InterPro" id="IPR006050">
    <property type="entry name" value="DNA_photolyase_N"/>
</dbReference>
<comment type="similarity">
    <text evidence="1">Belongs to the DNA photolyase class-1 family.</text>
</comment>
<dbReference type="Proteomes" id="UP000829999">
    <property type="component" value="Chromosome 12"/>
</dbReference>
<dbReference type="InterPro" id="IPR002081">
    <property type="entry name" value="Cryptochrome/DNA_photolyase_1"/>
</dbReference>
<dbReference type="SUPFAM" id="SSF48173">
    <property type="entry name" value="Cryptochrome/photolyase FAD-binding domain"/>
    <property type="match status" value="1"/>
</dbReference>
<dbReference type="InterPro" id="IPR036134">
    <property type="entry name" value="Crypto/Photolyase_FAD-like_sf"/>
</dbReference>
<feature type="compositionally biased region" description="Low complexity" evidence="6">
    <location>
        <begin position="794"/>
        <end position="806"/>
    </location>
</feature>
<dbReference type="Gene3D" id="3.40.50.620">
    <property type="entry name" value="HUPs"/>
    <property type="match status" value="1"/>
</dbReference>
<dbReference type="GO" id="GO:0071949">
    <property type="term" value="F:FAD binding"/>
    <property type="evidence" value="ECO:0007669"/>
    <property type="project" value="TreeGrafter"/>
</dbReference>
<evidence type="ECO:0000256" key="5">
    <source>
        <dbReference type="PIRSR" id="PIRSR602081-2"/>
    </source>
</evidence>
<evidence type="ECO:0000259" key="7">
    <source>
        <dbReference type="PROSITE" id="PS51645"/>
    </source>
</evidence>
<evidence type="ECO:0000256" key="2">
    <source>
        <dbReference type="ARBA" id="ARBA00022630"/>
    </source>
</evidence>
<dbReference type="InterPro" id="IPR036155">
    <property type="entry name" value="Crypto/Photolyase_N_sf"/>
</dbReference>
<dbReference type="PROSITE" id="PS51645">
    <property type="entry name" value="PHR_CRY_ALPHA_BETA"/>
    <property type="match status" value="1"/>
</dbReference>
<evidence type="ECO:0000313" key="9">
    <source>
        <dbReference type="RefSeq" id="XP_035429636.1"/>
    </source>
</evidence>
<evidence type="ECO:0000256" key="4">
    <source>
        <dbReference type="PIRSR" id="PIRSR602081-1"/>
    </source>
</evidence>
<feature type="compositionally biased region" description="Polar residues" evidence="6">
    <location>
        <begin position="807"/>
        <end position="816"/>
    </location>
</feature>
<dbReference type="GeneID" id="118262418"/>
<dbReference type="Pfam" id="PF03441">
    <property type="entry name" value="FAD_binding_7"/>
    <property type="match status" value="1"/>
</dbReference>
<reference evidence="9 10" key="1">
    <citation type="submission" date="2025-04" db="UniProtKB">
        <authorList>
            <consortium name="RefSeq"/>
        </authorList>
    </citation>
    <scope>IDENTIFICATION</scope>
    <source>
        <tissue evidence="9 10">Whole larval tissue</tissue>
    </source>
</reference>
<keyword evidence="3 4" id="KW-0274">FAD</keyword>
<feature type="compositionally biased region" description="Pro residues" evidence="6">
    <location>
        <begin position="46"/>
        <end position="55"/>
    </location>
</feature>
<dbReference type="Gene3D" id="1.25.40.80">
    <property type="match status" value="1"/>
</dbReference>
<dbReference type="GO" id="GO:0045892">
    <property type="term" value="P:negative regulation of DNA-templated transcription"/>
    <property type="evidence" value="ECO:0007669"/>
    <property type="project" value="TreeGrafter"/>
</dbReference>
<evidence type="ECO:0000256" key="1">
    <source>
        <dbReference type="ARBA" id="ARBA00005862"/>
    </source>
</evidence>
<dbReference type="CTD" id="1408"/>
<dbReference type="GO" id="GO:0032922">
    <property type="term" value="P:circadian regulation of gene expression"/>
    <property type="evidence" value="ECO:0007669"/>
    <property type="project" value="TreeGrafter"/>
</dbReference>
<protein>
    <submittedName>
        <fullName evidence="9 10">Cryptochrome-1 isoform X1</fullName>
    </submittedName>
</protein>
<dbReference type="RefSeq" id="XP_050553744.1">
    <property type="nucleotide sequence ID" value="XM_050697787.1"/>
</dbReference>
<gene>
    <name evidence="9 10" type="primary">LOC118262418</name>
</gene>
<dbReference type="AlphaFoldDB" id="A0A9R0EWK3"/>
<dbReference type="PANTHER" id="PTHR11455">
    <property type="entry name" value="CRYPTOCHROME"/>
    <property type="match status" value="1"/>
</dbReference>
<evidence type="ECO:0000313" key="8">
    <source>
        <dbReference type="Proteomes" id="UP000829999"/>
    </source>
</evidence>
<dbReference type="GO" id="GO:0043153">
    <property type="term" value="P:entrainment of circadian clock by photoperiod"/>
    <property type="evidence" value="ECO:0007669"/>
    <property type="project" value="TreeGrafter"/>
</dbReference>
<evidence type="ECO:0000256" key="6">
    <source>
        <dbReference type="SAM" id="MobiDB-lite"/>
    </source>
</evidence>
<dbReference type="InterPro" id="IPR005101">
    <property type="entry name" value="Cryptochr/Photolyase_FAD-bd"/>
</dbReference>
<dbReference type="GO" id="GO:0003677">
    <property type="term" value="F:DNA binding"/>
    <property type="evidence" value="ECO:0007669"/>
    <property type="project" value="TreeGrafter"/>
</dbReference>
<accession>A0A9R0EWK3</accession>
<feature type="compositionally biased region" description="Low complexity" evidence="6">
    <location>
        <begin position="36"/>
        <end position="45"/>
    </location>
</feature>
<feature type="binding site" evidence="4">
    <location>
        <begin position="445"/>
        <end position="447"/>
    </location>
    <ligand>
        <name>FAD</name>
        <dbReference type="ChEBI" id="CHEBI:57692"/>
    </ligand>
</feature>
<dbReference type="GO" id="GO:0005634">
    <property type="term" value="C:nucleus"/>
    <property type="evidence" value="ECO:0007669"/>
    <property type="project" value="TreeGrafter"/>
</dbReference>
<dbReference type="SUPFAM" id="SSF52425">
    <property type="entry name" value="Cryptochrome/photolyase, N-terminal domain"/>
    <property type="match status" value="1"/>
</dbReference>
<dbReference type="GO" id="GO:0005737">
    <property type="term" value="C:cytoplasm"/>
    <property type="evidence" value="ECO:0007669"/>
    <property type="project" value="TreeGrafter"/>
</dbReference>
<dbReference type="PANTHER" id="PTHR11455:SF30">
    <property type="entry name" value="CRYPTOCHROME-1"/>
    <property type="match status" value="1"/>
</dbReference>
<evidence type="ECO:0000256" key="3">
    <source>
        <dbReference type="ARBA" id="ARBA00022827"/>
    </source>
</evidence>
<dbReference type="Gene3D" id="1.10.579.10">
    <property type="entry name" value="DNA Cyclobutane Dipyrimidine Photolyase, subunit A, domain 3"/>
    <property type="match status" value="1"/>
</dbReference>
<feature type="region of interest" description="Disordered" evidence="6">
    <location>
        <begin position="792"/>
        <end position="816"/>
    </location>
</feature>
<comment type="cofactor">
    <cofactor evidence="4">
        <name>FAD</name>
        <dbReference type="ChEBI" id="CHEBI:57692"/>
    </cofactor>
    <text evidence="4">Binds 1 FAD per subunit.</text>
</comment>
<keyword evidence="2 4" id="KW-0285">Flavoprotein</keyword>
<feature type="binding site" evidence="4">
    <location>
        <begin position="347"/>
        <end position="354"/>
    </location>
    <ligand>
        <name>FAD</name>
        <dbReference type="ChEBI" id="CHEBI:57692"/>
    </ligand>
</feature>